<evidence type="ECO:0000256" key="1">
    <source>
        <dbReference type="SAM" id="Phobius"/>
    </source>
</evidence>
<evidence type="ECO:0000313" key="2">
    <source>
        <dbReference type="EMBL" id="GAA5073569.1"/>
    </source>
</evidence>
<dbReference type="EMBL" id="BAABHW010000002">
    <property type="protein sequence ID" value="GAA5073569.1"/>
    <property type="molecule type" value="Genomic_DNA"/>
</dbReference>
<name>A0ABP9L8Y6_9RHOB</name>
<evidence type="ECO:0000313" key="3">
    <source>
        <dbReference type="Proteomes" id="UP001499910"/>
    </source>
</evidence>
<gene>
    <name evidence="2" type="ORF">GCM10023209_19630</name>
</gene>
<dbReference type="RefSeq" id="WP_259550481.1">
    <property type="nucleotide sequence ID" value="NZ_BAABHW010000002.1"/>
</dbReference>
<organism evidence="2 3">
    <name type="scientific">[Roseibacterium] beibuensis</name>
    <dbReference type="NCBI Taxonomy" id="1193142"/>
    <lineage>
        <taxon>Bacteria</taxon>
        <taxon>Pseudomonadati</taxon>
        <taxon>Pseudomonadota</taxon>
        <taxon>Alphaproteobacteria</taxon>
        <taxon>Rhodobacterales</taxon>
        <taxon>Roseobacteraceae</taxon>
        <taxon>Roseicyclus</taxon>
    </lineage>
</organism>
<protein>
    <recommendedName>
        <fullName evidence="4">Cardiolipin synthase N-terminal domain-containing protein</fullName>
    </recommendedName>
</protein>
<proteinExistence type="predicted"/>
<reference evidence="3" key="1">
    <citation type="journal article" date="2019" name="Int. J. Syst. Evol. Microbiol.">
        <title>The Global Catalogue of Microorganisms (GCM) 10K type strain sequencing project: providing services to taxonomists for standard genome sequencing and annotation.</title>
        <authorList>
            <consortium name="The Broad Institute Genomics Platform"/>
            <consortium name="The Broad Institute Genome Sequencing Center for Infectious Disease"/>
            <person name="Wu L."/>
            <person name="Ma J."/>
        </authorList>
    </citation>
    <scope>NUCLEOTIDE SEQUENCE [LARGE SCALE GENOMIC DNA]</scope>
    <source>
        <strain evidence="3">JCM 18015</strain>
    </source>
</reference>
<sequence length="63" mass="6765">MMDWIGPVATFILGTYAVFHFVVFVVMAWAAESEGAAGRAWAFAAVLWGIVGVIAFGVFRVAI</sequence>
<dbReference type="Proteomes" id="UP001499910">
    <property type="component" value="Unassembled WGS sequence"/>
</dbReference>
<accession>A0ABP9L8Y6</accession>
<feature type="transmembrane region" description="Helical" evidence="1">
    <location>
        <begin position="7"/>
        <end position="29"/>
    </location>
</feature>
<keyword evidence="1" id="KW-1133">Transmembrane helix</keyword>
<keyword evidence="1" id="KW-0812">Transmembrane</keyword>
<evidence type="ECO:0008006" key="4">
    <source>
        <dbReference type="Google" id="ProtNLM"/>
    </source>
</evidence>
<comment type="caution">
    <text evidence="2">The sequence shown here is derived from an EMBL/GenBank/DDBJ whole genome shotgun (WGS) entry which is preliminary data.</text>
</comment>
<keyword evidence="1" id="KW-0472">Membrane</keyword>
<feature type="transmembrane region" description="Helical" evidence="1">
    <location>
        <begin position="41"/>
        <end position="62"/>
    </location>
</feature>
<keyword evidence="3" id="KW-1185">Reference proteome</keyword>